<evidence type="ECO:0000313" key="2">
    <source>
        <dbReference type="EMBL" id="CAK7911873.1"/>
    </source>
</evidence>
<reference evidence="2" key="1">
    <citation type="submission" date="2024-01" db="EMBL/GenBank/DDBJ databases">
        <authorList>
            <person name="Webb A."/>
        </authorList>
    </citation>
    <scope>NUCLEOTIDE SEQUENCE</scope>
    <source>
        <strain evidence="2">Pm1</strain>
    </source>
</reference>
<evidence type="ECO:0000313" key="3">
    <source>
        <dbReference type="EMBL" id="CAK7911882.1"/>
    </source>
</evidence>
<evidence type="ECO:0000313" key="4">
    <source>
        <dbReference type="Proteomes" id="UP001162060"/>
    </source>
</evidence>
<accession>A0AAV1TCL8</accession>
<dbReference type="EMBL" id="CAKLBY020000038">
    <property type="protein sequence ID" value="CAK7911873.1"/>
    <property type="molecule type" value="Genomic_DNA"/>
</dbReference>
<organism evidence="2 4">
    <name type="scientific">Peronospora matthiolae</name>
    <dbReference type="NCBI Taxonomy" id="2874970"/>
    <lineage>
        <taxon>Eukaryota</taxon>
        <taxon>Sar</taxon>
        <taxon>Stramenopiles</taxon>
        <taxon>Oomycota</taxon>
        <taxon>Peronosporomycetes</taxon>
        <taxon>Peronosporales</taxon>
        <taxon>Peronosporaceae</taxon>
        <taxon>Peronospora</taxon>
    </lineage>
</organism>
<feature type="region of interest" description="Disordered" evidence="1">
    <location>
        <begin position="29"/>
        <end position="76"/>
    </location>
</feature>
<proteinExistence type="predicted"/>
<dbReference type="EMBL" id="CAKLBY020000038">
    <property type="protein sequence ID" value="CAK7911882.1"/>
    <property type="molecule type" value="Genomic_DNA"/>
</dbReference>
<name>A0AAV1TCL8_9STRA</name>
<comment type="caution">
    <text evidence="2">The sequence shown here is derived from an EMBL/GenBank/DDBJ whole genome shotgun (WGS) entry which is preliminary data.</text>
</comment>
<gene>
    <name evidence="2" type="ORF">PM001_LOCUS4451</name>
    <name evidence="3" type="ORF">PM001_LOCUS4453</name>
</gene>
<sequence>MRLHRMLPCPAPNAVTQSLSLRWLATTVPNGQDFDTEQAPEMKRKEEEEKKKMGTKGSGDDGESDKRTGTIRRRSRFGQWLLNPRTLCGSSVRT</sequence>
<dbReference type="AlphaFoldDB" id="A0AAV1TCL8"/>
<dbReference type="Proteomes" id="UP001162060">
    <property type="component" value="Unassembled WGS sequence"/>
</dbReference>
<evidence type="ECO:0000256" key="1">
    <source>
        <dbReference type="SAM" id="MobiDB-lite"/>
    </source>
</evidence>
<feature type="compositionally biased region" description="Basic and acidic residues" evidence="1">
    <location>
        <begin position="40"/>
        <end position="52"/>
    </location>
</feature>
<protein>
    <submittedName>
        <fullName evidence="2">Uncharacterized protein</fullName>
    </submittedName>
</protein>